<dbReference type="InterPro" id="IPR046297">
    <property type="entry name" value="DUF6334"/>
</dbReference>
<dbReference type="RefSeq" id="WP_263713767.1">
    <property type="nucleotide sequence ID" value="NZ_JAOWKX010000011.1"/>
</dbReference>
<dbReference type="Proteomes" id="UP001652504">
    <property type="component" value="Unassembled WGS sequence"/>
</dbReference>
<protein>
    <submittedName>
        <fullName evidence="1">DUF6334 family protein</fullName>
    </submittedName>
</protein>
<name>A0ABT3ACS9_9ALTE</name>
<organism evidence="1 2">
    <name type="scientific">Fluctibacter corallii</name>
    <dbReference type="NCBI Taxonomy" id="2984329"/>
    <lineage>
        <taxon>Bacteria</taxon>
        <taxon>Pseudomonadati</taxon>
        <taxon>Pseudomonadota</taxon>
        <taxon>Gammaproteobacteria</taxon>
        <taxon>Alteromonadales</taxon>
        <taxon>Alteromonadaceae</taxon>
        <taxon>Fluctibacter</taxon>
    </lineage>
</organism>
<gene>
    <name evidence="1" type="ORF">OE749_17430</name>
</gene>
<evidence type="ECO:0000313" key="2">
    <source>
        <dbReference type="Proteomes" id="UP001652504"/>
    </source>
</evidence>
<keyword evidence="2" id="KW-1185">Reference proteome</keyword>
<dbReference type="EMBL" id="JAOWKX010000011">
    <property type="protein sequence ID" value="MCV2886481.1"/>
    <property type="molecule type" value="Genomic_DNA"/>
</dbReference>
<evidence type="ECO:0000313" key="1">
    <source>
        <dbReference type="EMBL" id="MCV2886481.1"/>
    </source>
</evidence>
<reference evidence="1 2" key="1">
    <citation type="submission" date="2022-10" db="EMBL/GenBank/DDBJ databases">
        <title>Aestuariibacter sp. AA17 isolated from Montipora capitata coral fragment.</title>
        <authorList>
            <person name="Emsley S.A."/>
            <person name="Pfannmuller K.M."/>
            <person name="Loughran R.M."/>
            <person name="Shlafstein M."/>
            <person name="Papke E."/>
            <person name="Saw J.H."/>
            <person name="Ushijima B."/>
            <person name="Videau P."/>
        </authorList>
    </citation>
    <scope>NUCLEOTIDE SEQUENCE [LARGE SCALE GENOMIC DNA]</scope>
    <source>
        <strain evidence="1 2">AA17</strain>
    </source>
</reference>
<proteinExistence type="predicted"/>
<comment type="caution">
    <text evidence="1">The sequence shown here is derived from an EMBL/GenBank/DDBJ whole genome shotgun (WGS) entry which is preliminary data.</text>
</comment>
<sequence length="133" mass="14727">MMEIIDKLVDSGAPLSKVVRLYDKELGDDNGAFELTFAGNVISLLAMEDDSISLIIGTLEELNDLSKQDVSRSNVWKSAIGKPLSWGWLLTNNRGYSDSIQLHFSDGIFDMGFTLQLLVECSSLKIRAVIDIE</sequence>
<accession>A0ABT3ACS9</accession>
<dbReference type="Pfam" id="PF19860">
    <property type="entry name" value="DUF6334"/>
    <property type="match status" value="1"/>
</dbReference>